<dbReference type="PANTHER" id="PTHR21399:SF0">
    <property type="entry name" value="METHYLOSOME SUBUNIT PICLN"/>
    <property type="match status" value="1"/>
</dbReference>
<evidence type="ECO:0000313" key="6">
    <source>
        <dbReference type="EMBL" id="SZX70012.1"/>
    </source>
</evidence>
<keyword evidence="3" id="KW-0963">Cytoplasm</keyword>
<dbReference type="GO" id="GO:0045292">
    <property type="term" value="P:mRNA cis splicing, via spliceosome"/>
    <property type="evidence" value="ECO:0007669"/>
    <property type="project" value="TreeGrafter"/>
</dbReference>
<dbReference type="Pfam" id="PF03517">
    <property type="entry name" value="Voldacs"/>
    <property type="match status" value="1"/>
</dbReference>
<evidence type="ECO:0000256" key="5">
    <source>
        <dbReference type="SAM" id="MobiDB-lite"/>
    </source>
</evidence>
<evidence type="ECO:0008006" key="8">
    <source>
        <dbReference type="Google" id="ProtNLM"/>
    </source>
</evidence>
<evidence type="ECO:0000256" key="4">
    <source>
        <dbReference type="ARBA" id="ARBA00023242"/>
    </source>
</evidence>
<dbReference type="Gene3D" id="2.30.29.30">
    <property type="entry name" value="Pleckstrin-homology domain (PH domain)/Phosphotyrosine-binding domain (PTB)"/>
    <property type="match status" value="1"/>
</dbReference>
<proteinExistence type="predicted"/>
<sequence>MPVDLKAYCQRLGLDWGCQLDEGGQPVLDAEADEQLSSSFANVGLAIGDSGNSVGSGTLFVTTRRIVWVAAAAGDSSSSSSGSSLSCSYRQISMHAVSRDAEAFRRPCVYIQLDEGSEHGMAAADEGEEEEEEELTAELRLVPAEEAAVEAIFSKLCECSALNPDSDVEDEAGAQLFFDEAEVLAGLPDEQRAAVLAARAEGALGLGDGEEDDLDEVRGPVGALGLGDGEEDDLDELMADDPDRFEDDEEGEEAGTAGGAANGTQQ</sequence>
<feature type="compositionally biased region" description="Acidic residues" evidence="5">
    <location>
        <begin position="228"/>
        <end position="253"/>
    </location>
</feature>
<dbReference type="GO" id="GO:0005681">
    <property type="term" value="C:spliceosomal complex"/>
    <property type="evidence" value="ECO:0007669"/>
    <property type="project" value="TreeGrafter"/>
</dbReference>
<evidence type="ECO:0000256" key="2">
    <source>
        <dbReference type="ARBA" id="ARBA00004496"/>
    </source>
</evidence>
<evidence type="ECO:0000313" key="7">
    <source>
        <dbReference type="Proteomes" id="UP000256970"/>
    </source>
</evidence>
<gene>
    <name evidence="6" type="ORF">BQ4739_LOCUS10263</name>
</gene>
<name>A0A383VYV5_TETOB</name>
<comment type="subcellular location">
    <subcellularLocation>
        <location evidence="2">Cytoplasm</location>
    </subcellularLocation>
    <subcellularLocation>
        <location evidence="1">Nucleus</location>
    </subcellularLocation>
</comment>
<feature type="compositionally biased region" description="Gly residues" evidence="5">
    <location>
        <begin position="256"/>
        <end position="266"/>
    </location>
</feature>
<keyword evidence="4" id="KW-0539">Nucleus</keyword>
<evidence type="ECO:0000256" key="1">
    <source>
        <dbReference type="ARBA" id="ARBA00004123"/>
    </source>
</evidence>
<reference evidence="6 7" key="1">
    <citation type="submission" date="2016-10" db="EMBL/GenBank/DDBJ databases">
        <authorList>
            <person name="Cai Z."/>
        </authorList>
    </citation>
    <scope>NUCLEOTIDE SEQUENCE [LARGE SCALE GENOMIC DNA]</scope>
</reference>
<feature type="region of interest" description="Disordered" evidence="5">
    <location>
        <begin position="205"/>
        <end position="266"/>
    </location>
</feature>
<dbReference type="InterPro" id="IPR039924">
    <property type="entry name" value="ICln/Lot5/Saf5"/>
</dbReference>
<organism evidence="6 7">
    <name type="scientific">Tetradesmus obliquus</name>
    <name type="common">Green alga</name>
    <name type="synonym">Acutodesmus obliquus</name>
    <dbReference type="NCBI Taxonomy" id="3088"/>
    <lineage>
        <taxon>Eukaryota</taxon>
        <taxon>Viridiplantae</taxon>
        <taxon>Chlorophyta</taxon>
        <taxon>core chlorophytes</taxon>
        <taxon>Chlorophyceae</taxon>
        <taxon>CS clade</taxon>
        <taxon>Sphaeropleales</taxon>
        <taxon>Scenedesmaceae</taxon>
        <taxon>Tetradesmus</taxon>
    </lineage>
</organism>
<accession>A0A383VYV5</accession>
<dbReference type="EMBL" id="FNXT01000967">
    <property type="protein sequence ID" value="SZX70012.1"/>
    <property type="molecule type" value="Genomic_DNA"/>
</dbReference>
<keyword evidence="7" id="KW-1185">Reference proteome</keyword>
<dbReference type="Proteomes" id="UP000256970">
    <property type="component" value="Unassembled WGS sequence"/>
</dbReference>
<dbReference type="PANTHER" id="PTHR21399">
    <property type="entry name" value="CHLORIDE CONDUCTANCE REGULATORY PROTEIN ICLN"/>
    <property type="match status" value="1"/>
</dbReference>
<dbReference type="GO" id="GO:0000387">
    <property type="term" value="P:spliceosomal snRNP assembly"/>
    <property type="evidence" value="ECO:0007669"/>
    <property type="project" value="TreeGrafter"/>
</dbReference>
<dbReference type="STRING" id="3088.A0A383VYV5"/>
<evidence type="ECO:0000256" key="3">
    <source>
        <dbReference type="ARBA" id="ARBA00022490"/>
    </source>
</evidence>
<dbReference type="InterPro" id="IPR011993">
    <property type="entry name" value="PH-like_dom_sf"/>
</dbReference>
<protein>
    <recommendedName>
        <fullName evidence="8">Methylosome subunit pICln</fullName>
    </recommendedName>
</protein>
<dbReference type="GO" id="GO:0005829">
    <property type="term" value="C:cytosol"/>
    <property type="evidence" value="ECO:0007669"/>
    <property type="project" value="TreeGrafter"/>
</dbReference>
<dbReference type="GO" id="GO:0034715">
    <property type="term" value="C:pICln-Sm protein complex"/>
    <property type="evidence" value="ECO:0007669"/>
    <property type="project" value="TreeGrafter"/>
</dbReference>
<dbReference type="AlphaFoldDB" id="A0A383VYV5"/>